<accession>A0ABN2RN17</accession>
<evidence type="ECO:0000256" key="4">
    <source>
        <dbReference type="ARBA" id="ARBA00022989"/>
    </source>
</evidence>
<dbReference type="Pfam" id="PF02656">
    <property type="entry name" value="DUF202"/>
    <property type="match status" value="1"/>
</dbReference>
<evidence type="ECO:0000256" key="3">
    <source>
        <dbReference type="ARBA" id="ARBA00022692"/>
    </source>
</evidence>
<keyword evidence="2" id="KW-1003">Cell membrane</keyword>
<feature type="transmembrane region" description="Helical" evidence="6">
    <location>
        <begin position="73"/>
        <end position="96"/>
    </location>
</feature>
<comment type="subcellular location">
    <subcellularLocation>
        <location evidence="1">Cell membrane</location>
        <topology evidence="1">Multi-pass membrane protein</topology>
    </subcellularLocation>
</comment>
<protein>
    <recommendedName>
        <fullName evidence="7">DUF202 domain-containing protein</fullName>
    </recommendedName>
</protein>
<gene>
    <name evidence="8" type="ORF">GCM10009798_35600</name>
</gene>
<feature type="domain" description="DUF202" evidence="7">
    <location>
        <begin position="38"/>
        <end position="104"/>
    </location>
</feature>
<proteinExistence type="predicted"/>
<sequence>MVRNLSVTRIGHAAGMHHERAPRRPHRVYDVGQEPDPRFSLANERTFLAWVRTSLAVIAGAVALHSLKLPETVWVRQVLVVALLAIACLVAMTAATRWARTERAMRLQEPLPGFGSVWVFSGGIVVVAVLLAVAFALL</sequence>
<organism evidence="8 9">
    <name type="scientific">Nocardioides panacihumi</name>
    <dbReference type="NCBI Taxonomy" id="400774"/>
    <lineage>
        <taxon>Bacteria</taxon>
        <taxon>Bacillati</taxon>
        <taxon>Actinomycetota</taxon>
        <taxon>Actinomycetes</taxon>
        <taxon>Propionibacteriales</taxon>
        <taxon>Nocardioidaceae</taxon>
        <taxon>Nocardioides</taxon>
    </lineage>
</organism>
<evidence type="ECO:0000256" key="5">
    <source>
        <dbReference type="ARBA" id="ARBA00023136"/>
    </source>
</evidence>
<keyword evidence="3 6" id="KW-0812">Transmembrane</keyword>
<feature type="transmembrane region" description="Helical" evidence="6">
    <location>
        <begin position="117"/>
        <end position="137"/>
    </location>
</feature>
<evidence type="ECO:0000256" key="2">
    <source>
        <dbReference type="ARBA" id="ARBA00022475"/>
    </source>
</evidence>
<evidence type="ECO:0000256" key="6">
    <source>
        <dbReference type="SAM" id="Phobius"/>
    </source>
</evidence>
<evidence type="ECO:0000259" key="7">
    <source>
        <dbReference type="Pfam" id="PF02656"/>
    </source>
</evidence>
<dbReference type="PANTHER" id="PTHR34187">
    <property type="entry name" value="FGR18P"/>
    <property type="match status" value="1"/>
</dbReference>
<evidence type="ECO:0000256" key="1">
    <source>
        <dbReference type="ARBA" id="ARBA00004651"/>
    </source>
</evidence>
<reference evidence="8 9" key="1">
    <citation type="journal article" date="2019" name="Int. J. Syst. Evol. Microbiol.">
        <title>The Global Catalogue of Microorganisms (GCM) 10K type strain sequencing project: providing services to taxonomists for standard genome sequencing and annotation.</title>
        <authorList>
            <consortium name="The Broad Institute Genomics Platform"/>
            <consortium name="The Broad Institute Genome Sequencing Center for Infectious Disease"/>
            <person name="Wu L."/>
            <person name="Ma J."/>
        </authorList>
    </citation>
    <scope>NUCLEOTIDE SEQUENCE [LARGE SCALE GENOMIC DNA]</scope>
    <source>
        <strain evidence="8 9">JCM 15309</strain>
    </source>
</reference>
<keyword evidence="5 6" id="KW-0472">Membrane</keyword>
<dbReference type="InterPro" id="IPR052053">
    <property type="entry name" value="IM_YidH-like"/>
</dbReference>
<evidence type="ECO:0000313" key="8">
    <source>
        <dbReference type="EMBL" id="GAA1971575.1"/>
    </source>
</evidence>
<dbReference type="Proteomes" id="UP001500571">
    <property type="component" value="Unassembled WGS sequence"/>
</dbReference>
<feature type="transmembrane region" description="Helical" evidence="6">
    <location>
        <begin position="47"/>
        <end position="67"/>
    </location>
</feature>
<keyword evidence="9" id="KW-1185">Reference proteome</keyword>
<comment type="caution">
    <text evidence="8">The sequence shown here is derived from an EMBL/GenBank/DDBJ whole genome shotgun (WGS) entry which is preliminary data.</text>
</comment>
<dbReference type="EMBL" id="BAAAPB010000004">
    <property type="protein sequence ID" value="GAA1971575.1"/>
    <property type="molecule type" value="Genomic_DNA"/>
</dbReference>
<evidence type="ECO:0000313" key="9">
    <source>
        <dbReference type="Proteomes" id="UP001500571"/>
    </source>
</evidence>
<name>A0ABN2RN17_9ACTN</name>
<dbReference type="InterPro" id="IPR003807">
    <property type="entry name" value="DUF202"/>
</dbReference>
<dbReference type="PANTHER" id="PTHR34187:SF2">
    <property type="entry name" value="DUF202 DOMAIN-CONTAINING PROTEIN"/>
    <property type="match status" value="1"/>
</dbReference>
<keyword evidence="4 6" id="KW-1133">Transmembrane helix</keyword>